<evidence type="ECO:0000313" key="3">
    <source>
        <dbReference type="EMBL" id="BBC53912.1"/>
    </source>
</evidence>
<protein>
    <recommendedName>
        <fullName evidence="2">DUF732 domain-containing protein</fullName>
    </recommendedName>
</protein>
<evidence type="ECO:0000313" key="4">
    <source>
        <dbReference type="Proteomes" id="UP000249920"/>
    </source>
</evidence>
<keyword evidence="1" id="KW-0812">Transmembrane</keyword>
<feature type="domain" description="DUF732" evidence="2">
    <location>
        <begin position="68"/>
        <end position="136"/>
    </location>
</feature>
<keyword evidence="4" id="KW-1185">Reference proteome</keyword>
<keyword evidence="1" id="KW-0472">Membrane</keyword>
<feature type="transmembrane region" description="Helical" evidence="1">
    <location>
        <begin position="39"/>
        <end position="58"/>
    </location>
</feature>
<dbReference type="GeneID" id="65105653"/>
<dbReference type="RefSeq" id="YP_010088218.1">
    <property type="nucleotide sequence ID" value="NC_055707.1"/>
</dbReference>
<organism evidence="3 4">
    <name type="scientific">Mycobacterium phage HC</name>
    <dbReference type="NCBI Taxonomy" id="2077135"/>
    <lineage>
        <taxon>Viruses</taxon>
        <taxon>Duplodnaviria</taxon>
        <taxon>Heunggongvirae</taxon>
        <taxon>Uroviricota</taxon>
        <taxon>Caudoviricetes</taxon>
        <taxon>Chebruvirinae</taxon>
        <taxon>Brujitavirus</taxon>
        <taxon>Brujitavirus HC</taxon>
    </lineage>
</organism>
<evidence type="ECO:0000259" key="2">
    <source>
        <dbReference type="Pfam" id="PF05305"/>
    </source>
</evidence>
<dbReference type="KEGG" id="vg:65105653"/>
<reference evidence="3" key="1">
    <citation type="submission" date="2018-01" db="EMBL/GenBank/DDBJ databases">
        <title>Genome sequence of Mycobacterium phage HC.</title>
        <authorList>
            <person name="Uchiyama J."/>
            <person name="Matsuzaki S."/>
        </authorList>
    </citation>
    <scope>NUCLEOTIDE SEQUENCE [LARGE SCALE GENOMIC DNA]</scope>
</reference>
<name>A0A2Z5XVM8_9CAUD</name>
<evidence type="ECO:0000256" key="1">
    <source>
        <dbReference type="SAM" id="Phobius"/>
    </source>
</evidence>
<dbReference type="Pfam" id="PF05305">
    <property type="entry name" value="DUF732"/>
    <property type="match status" value="1"/>
</dbReference>
<dbReference type="InterPro" id="IPR007969">
    <property type="entry name" value="DUF732"/>
</dbReference>
<accession>A0A2Z5XVM8</accession>
<proteinExistence type="predicted"/>
<sequence>MSTNSLPSNARPIWTPADYRETVAAAAKHQPQRVRLRDWIWAPLLIVAGILGAGLVAAPNAQADIVSDAFILALDSEGITYASEAAAINAGHAVCDYMDTGASIYSASVLVYQNSHLDLYDAGYFVGAATAAFCPEHAPSNTGIA</sequence>
<dbReference type="Proteomes" id="UP000249920">
    <property type="component" value="Segment"/>
</dbReference>
<dbReference type="EMBL" id="AP018487">
    <property type="protein sequence ID" value="BBC53912.1"/>
    <property type="molecule type" value="Genomic_DNA"/>
</dbReference>
<keyword evidence="1" id="KW-1133">Transmembrane helix</keyword>